<feature type="region of interest" description="Disordered" evidence="2">
    <location>
        <begin position="123"/>
        <end position="146"/>
    </location>
</feature>
<dbReference type="InterPro" id="IPR010921">
    <property type="entry name" value="Trp_repressor/repl_initiator"/>
</dbReference>
<dbReference type="PANTHER" id="PTHR46889">
    <property type="entry name" value="TRANSPOSASE INSF FOR INSERTION SEQUENCE IS3B-RELATED"/>
    <property type="match status" value="1"/>
</dbReference>
<protein>
    <submittedName>
        <fullName evidence="4">IS3 family transposase</fullName>
    </submittedName>
</protein>
<comment type="caution">
    <text evidence="4">The sequence shown here is derived from an EMBL/GenBank/DDBJ whole genome shotgun (WGS) entry which is preliminary data.</text>
</comment>
<dbReference type="InterPro" id="IPR012337">
    <property type="entry name" value="RNaseH-like_sf"/>
</dbReference>
<dbReference type="STRING" id="1110546.GCA_001078375_00866"/>
<dbReference type="GO" id="GO:0015074">
    <property type="term" value="P:DNA integration"/>
    <property type="evidence" value="ECO:0007669"/>
    <property type="project" value="InterPro"/>
</dbReference>
<comment type="function">
    <text evidence="1">Involved in the transposition of the insertion sequence.</text>
</comment>
<dbReference type="InterPro" id="IPR036388">
    <property type="entry name" value="WH-like_DNA-bd_sf"/>
</dbReference>
<dbReference type="Proteomes" id="UP000238877">
    <property type="component" value="Unassembled WGS sequence"/>
</dbReference>
<dbReference type="InterPro" id="IPR025948">
    <property type="entry name" value="HTH-like_dom"/>
</dbReference>
<dbReference type="PANTHER" id="PTHR46889:SF4">
    <property type="entry name" value="TRANSPOSASE INSO FOR INSERTION SEQUENCE ELEMENT IS911B-RELATED"/>
    <property type="match status" value="1"/>
</dbReference>
<reference evidence="4 5" key="1">
    <citation type="submission" date="2018-01" db="EMBL/GenBank/DDBJ databases">
        <title>Draft genome sequences of clinical isolates and type strains of oral Veillonella including Veillonella infantum sp., nov.</title>
        <authorList>
            <person name="Mashima I."/>
            <person name="Liao Y.-C."/>
            <person name="Sabharwal A."/>
            <person name="Haase E.M."/>
            <person name="Nakazawa F."/>
            <person name="Scannapieco F.A."/>
        </authorList>
    </citation>
    <scope>NUCLEOTIDE SEQUENCE [LARGE SCALE GENOMIC DNA]</scope>
    <source>
        <strain evidence="4 5">Y6</strain>
    </source>
</reference>
<evidence type="ECO:0000313" key="4">
    <source>
        <dbReference type="EMBL" id="PQL24052.1"/>
    </source>
</evidence>
<dbReference type="AlphaFoldDB" id="A0A2S7ZLE9"/>
<dbReference type="RefSeq" id="WP_105093445.1">
    <property type="nucleotide sequence ID" value="NZ_PPDF01000014.1"/>
</dbReference>
<dbReference type="GO" id="GO:0043565">
    <property type="term" value="F:sequence-specific DNA binding"/>
    <property type="evidence" value="ECO:0007669"/>
    <property type="project" value="InterPro"/>
</dbReference>
<feature type="compositionally biased region" description="Basic residues" evidence="2">
    <location>
        <begin position="131"/>
        <end position="144"/>
    </location>
</feature>
<dbReference type="InterPro" id="IPR009057">
    <property type="entry name" value="Homeodomain-like_sf"/>
</dbReference>
<dbReference type="EMBL" id="PPDF01000014">
    <property type="protein sequence ID" value="PQL24052.1"/>
    <property type="molecule type" value="Genomic_DNA"/>
</dbReference>
<dbReference type="SUPFAM" id="SSF53098">
    <property type="entry name" value="Ribonuclease H-like"/>
    <property type="match status" value="1"/>
</dbReference>
<organism evidence="4 5">
    <name type="scientific">Veillonella tobetsuensis</name>
    <dbReference type="NCBI Taxonomy" id="1110546"/>
    <lineage>
        <taxon>Bacteria</taxon>
        <taxon>Bacillati</taxon>
        <taxon>Bacillota</taxon>
        <taxon>Negativicutes</taxon>
        <taxon>Veillonellales</taxon>
        <taxon>Veillonellaceae</taxon>
        <taxon>Veillonella</taxon>
    </lineage>
</organism>
<gene>
    <name evidence="4" type="ORF">VTHSUH11_09090</name>
</gene>
<accession>A0A2S7ZLE9</accession>
<evidence type="ECO:0000256" key="2">
    <source>
        <dbReference type="SAM" id="MobiDB-lite"/>
    </source>
</evidence>
<evidence type="ECO:0000259" key="3">
    <source>
        <dbReference type="PROSITE" id="PS50994"/>
    </source>
</evidence>
<dbReference type="InterPro" id="IPR036397">
    <property type="entry name" value="RNaseH_sf"/>
</dbReference>
<dbReference type="Gene3D" id="1.10.10.10">
    <property type="entry name" value="Winged helix-like DNA-binding domain superfamily/Winged helix DNA-binding domain"/>
    <property type="match status" value="2"/>
</dbReference>
<dbReference type="PROSITE" id="PS50994">
    <property type="entry name" value="INTEGRASE"/>
    <property type="match status" value="1"/>
</dbReference>
<dbReference type="Gene3D" id="3.30.420.10">
    <property type="entry name" value="Ribonuclease H-like superfamily/Ribonuclease H"/>
    <property type="match status" value="1"/>
</dbReference>
<evidence type="ECO:0000313" key="5">
    <source>
        <dbReference type="Proteomes" id="UP000238877"/>
    </source>
</evidence>
<feature type="domain" description="Integrase catalytic" evidence="3">
    <location>
        <begin position="306"/>
        <end position="478"/>
    </location>
</feature>
<sequence length="480" mass="56794">MAKYSLIFKLKVVTAYLNGEGGYEYLTKKYGVKTTSQVRRWISAFKEFGKDGLCRKRHNTRYTSEFKLAVVESYLTSELSYRQIALQYGLNNPSLIARWKSDFMKYGANTFVERPKGRIPTMSRTDEKAKISTHTKSRNQKKKKELTPEQARILELEKQLRYAQIENAYLKELRRLRLEDARKMKEQQESLAVSEEKFKLTEILAALCFPKATYMYWQQRFDRVDPDLQIRIAIEAIRKDHPNYGYRRLLPLLQSRGIVVNKKRLQRIMQKFNLQVIAFSRKSRKYNSYKGVKGRIAPNRIKRRFHCNQPHQKITTDTTEFKYYELDANGALKVRKLYLDPFMDLYNLEIISFSISPTPSAESILSAQKQAIKKTADAKYRRTFHSDRGWGYQMKAYQHNLKVHNIFQSMSRNGNCLDNSPMENFFAILKQELYYGNTFHSYDELKMAIENYIMYYNTKRIKERLNWLSPIDYRLATTAA</sequence>
<dbReference type="Pfam" id="PF13518">
    <property type="entry name" value="HTH_28"/>
    <property type="match status" value="1"/>
</dbReference>
<name>A0A2S7ZLE9_9FIRM</name>
<dbReference type="NCBIfam" id="NF033516">
    <property type="entry name" value="transpos_IS3"/>
    <property type="match status" value="1"/>
</dbReference>
<dbReference type="SUPFAM" id="SSF48295">
    <property type="entry name" value="TrpR-like"/>
    <property type="match status" value="1"/>
</dbReference>
<dbReference type="Pfam" id="PF13276">
    <property type="entry name" value="HTH_21"/>
    <property type="match status" value="1"/>
</dbReference>
<dbReference type="InterPro" id="IPR001584">
    <property type="entry name" value="Integrase_cat-core"/>
</dbReference>
<dbReference type="Pfam" id="PF13333">
    <property type="entry name" value="rve_2"/>
    <property type="match status" value="1"/>
</dbReference>
<dbReference type="Pfam" id="PF00665">
    <property type="entry name" value="rve"/>
    <property type="match status" value="1"/>
</dbReference>
<proteinExistence type="predicted"/>
<dbReference type="InterPro" id="IPR048020">
    <property type="entry name" value="Transpos_IS3"/>
</dbReference>
<evidence type="ECO:0000256" key="1">
    <source>
        <dbReference type="ARBA" id="ARBA00002286"/>
    </source>
</evidence>
<dbReference type="InterPro" id="IPR050900">
    <property type="entry name" value="Transposase_IS3/IS150/IS904"/>
</dbReference>
<dbReference type="InterPro" id="IPR055247">
    <property type="entry name" value="InsJ-like_HTH"/>
</dbReference>
<dbReference type="SUPFAM" id="SSF46689">
    <property type="entry name" value="Homeodomain-like"/>
    <property type="match status" value="1"/>
</dbReference>